<dbReference type="Pfam" id="PF08603">
    <property type="entry name" value="CAP_C"/>
    <property type="match status" value="1"/>
</dbReference>
<dbReference type="Gene3D" id="2.160.20.70">
    <property type="match status" value="1"/>
</dbReference>
<dbReference type="EMBL" id="MTSL01000101">
    <property type="protein sequence ID" value="PJF18853.1"/>
    <property type="molecule type" value="Genomic_DNA"/>
</dbReference>
<feature type="region of interest" description="Disordered" evidence="2">
    <location>
        <begin position="425"/>
        <end position="446"/>
    </location>
</feature>
<dbReference type="InterPro" id="IPR006599">
    <property type="entry name" value="CARP_motif"/>
</dbReference>
<dbReference type="GO" id="GO:0005737">
    <property type="term" value="C:cytoplasm"/>
    <property type="evidence" value="ECO:0007669"/>
    <property type="project" value="TreeGrafter"/>
</dbReference>
<dbReference type="InterPro" id="IPR001837">
    <property type="entry name" value="Adenylate_cyclase-assoc_CAP"/>
</dbReference>
<dbReference type="Gene3D" id="6.10.250.3180">
    <property type="match status" value="1"/>
</dbReference>
<dbReference type="PROSITE" id="PS51329">
    <property type="entry name" value="C_CAP_COFACTOR_C"/>
    <property type="match status" value="1"/>
</dbReference>
<dbReference type="PANTHER" id="PTHR10652">
    <property type="entry name" value="ADENYLYL CYCLASE-ASSOCIATED PROTEIN"/>
    <property type="match status" value="1"/>
</dbReference>
<dbReference type="Proteomes" id="UP000240830">
    <property type="component" value="Unassembled WGS sequence"/>
</dbReference>
<evidence type="ECO:0000256" key="1">
    <source>
        <dbReference type="ARBA" id="ARBA00007659"/>
    </source>
</evidence>
<evidence type="ECO:0000313" key="5">
    <source>
        <dbReference type="Proteomes" id="UP000240830"/>
    </source>
</evidence>
<dbReference type="SMART" id="SM00673">
    <property type="entry name" value="CARP"/>
    <property type="match status" value="2"/>
</dbReference>
<dbReference type="GO" id="GO:0003779">
    <property type="term" value="F:actin binding"/>
    <property type="evidence" value="ECO:0007669"/>
    <property type="project" value="InterPro"/>
</dbReference>
<dbReference type="GO" id="GO:0019933">
    <property type="term" value="P:cAMP-mediated signaling"/>
    <property type="evidence" value="ECO:0007669"/>
    <property type="project" value="TreeGrafter"/>
</dbReference>
<evidence type="ECO:0000259" key="3">
    <source>
        <dbReference type="PROSITE" id="PS51329"/>
    </source>
</evidence>
<dbReference type="PANTHER" id="PTHR10652:SF0">
    <property type="entry name" value="ADENYLYL CYCLASE-ASSOCIATED PROTEIN"/>
    <property type="match status" value="1"/>
</dbReference>
<keyword evidence="5" id="KW-1185">Reference proteome</keyword>
<comment type="caution">
    <text evidence="4">The sequence shown here is derived from an EMBL/GenBank/DDBJ whole genome shotgun (WGS) entry which is preliminary data.</text>
</comment>
<sequence length="446" mass="48532">MSALVTGITKSKCPVESKTEIPATEEEVVVIESTPQETVQLDGNRWYVRKASNLAEPIVITPEALNQAVAIEDSKKIAIKVNGKINAVLADKCQQLDLEVGDVVSSIELLGCTKVRLFLTGEVHVVVLDGCEAVQVFISAPSLGVKVVTSKCSEINILTPAGLLNPSLTGDEANDFTEMAVPEQFFTTITEGKLVTAPHEHVGGPPITVASSCCRQTVIPLMDSVQPGTRRPRMLVLGTSSRRSTTTPVAIAGDTLSTGAPTTLWDEAMKRMQLQHPARLEAIVTALPRHLLLELVPKVSARLTADSLISIEEHYPSLMAMTAPAWSRLCYALSAQLPVSPTQDATPWRVYYRQLLKLHELHIEGLGSRIRENYEERRALVHSSKLIGPRRNVSVIGGRAATMTKADPFASVSASSSLMKKAKTEVARHMRTSNQPVTKMFPPRKR</sequence>
<evidence type="ECO:0000256" key="2">
    <source>
        <dbReference type="SAM" id="MobiDB-lite"/>
    </source>
</evidence>
<dbReference type="GO" id="GO:0008179">
    <property type="term" value="F:adenylate cyclase binding"/>
    <property type="evidence" value="ECO:0007669"/>
    <property type="project" value="TreeGrafter"/>
</dbReference>
<dbReference type="InterPro" id="IPR017901">
    <property type="entry name" value="C-CAP_CF_C-like"/>
</dbReference>
<feature type="domain" description="C-CAP/cofactor C-like" evidence="3">
    <location>
        <begin position="34"/>
        <end position="183"/>
    </location>
</feature>
<dbReference type="InterPro" id="IPR016098">
    <property type="entry name" value="CAP/MinC_C"/>
</dbReference>
<comment type="similarity">
    <text evidence="1">Belongs to the CAP family.</text>
</comment>
<reference evidence="4 5" key="1">
    <citation type="submission" date="2016-10" db="EMBL/GenBank/DDBJ databases">
        <title>The genome of Paramicrosporidium saccamoebae is the missing link in understanding Cryptomycota and Microsporidia evolution.</title>
        <authorList>
            <person name="Quandt C.A."/>
            <person name="Beaudet D."/>
            <person name="Corsaro D."/>
            <person name="Michel R."/>
            <person name="Corradi N."/>
            <person name="James T."/>
        </authorList>
    </citation>
    <scope>NUCLEOTIDE SEQUENCE [LARGE SCALE GENOMIC DNA]</scope>
    <source>
        <strain evidence="4 5">KSL3</strain>
    </source>
</reference>
<dbReference type="InterPro" id="IPR013912">
    <property type="entry name" value="Adenylate_cyclase-assoc_CAP_C"/>
</dbReference>
<accession>A0A2H9TM74</accession>
<organism evidence="4 5">
    <name type="scientific">Paramicrosporidium saccamoebae</name>
    <dbReference type="NCBI Taxonomy" id="1246581"/>
    <lineage>
        <taxon>Eukaryota</taxon>
        <taxon>Fungi</taxon>
        <taxon>Fungi incertae sedis</taxon>
        <taxon>Cryptomycota</taxon>
        <taxon>Cryptomycota incertae sedis</taxon>
        <taxon>Paramicrosporidium</taxon>
    </lineage>
</organism>
<dbReference type="AlphaFoldDB" id="A0A2H9TM74"/>
<dbReference type="SUPFAM" id="SSF69340">
    <property type="entry name" value="C-terminal domain of adenylylcyclase associated protein"/>
    <property type="match status" value="1"/>
</dbReference>
<dbReference type="InterPro" id="IPR036223">
    <property type="entry name" value="CAP_C_sf"/>
</dbReference>
<proteinExistence type="inferred from homology"/>
<dbReference type="GO" id="GO:0007015">
    <property type="term" value="P:actin filament organization"/>
    <property type="evidence" value="ECO:0007669"/>
    <property type="project" value="TreeGrafter"/>
</dbReference>
<dbReference type="OrthoDB" id="77251at2759"/>
<evidence type="ECO:0000313" key="4">
    <source>
        <dbReference type="EMBL" id="PJF18853.1"/>
    </source>
</evidence>
<gene>
    <name evidence="4" type="ORF">PSACC_01388</name>
</gene>
<name>A0A2H9TM74_9FUNG</name>
<protein>
    <submittedName>
        <fullName evidence="4">Adenylyl cyclase-associated protein</fullName>
    </submittedName>
</protein>
<dbReference type="STRING" id="1246581.A0A2H9TM74"/>